<dbReference type="InterPro" id="IPR051257">
    <property type="entry name" value="Diverse_CBS-Domain"/>
</dbReference>
<dbReference type="PATRIC" id="fig|1134406.4.peg.2521"/>
<keyword evidence="5" id="KW-1185">Reference proteome</keyword>
<dbReference type="CDD" id="cd04623">
    <property type="entry name" value="CBS_pair_bac_euk"/>
    <property type="match status" value="1"/>
</dbReference>
<dbReference type="RefSeq" id="WP_075062914.1">
    <property type="nucleotide sequence ID" value="NZ_LGCL01000024.1"/>
</dbReference>
<keyword evidence="1 2" id="KW-0129">CBS domain</keyword>
<dbReference type="Pfam" id="PF00571">
    <property type="entry name" value="CBS"/>
    <property type="match status" value="2"/>
</dbReference>
<dbReference type="PANTHER" id="PTHR43080:SF2">
    <property type="entry name" value="CBS DOMAIN-CONTAINING PROTEIN"/>
    <property type="match status" value="1"/>
</dbReference>
<dbReference type="SUPFAM" id="SSF54631">
    <property type="entry name" value="CBS-domain pair"/>
    <property type="match status" value="1"/>
</dbReference>
<dbReference type="SMART" id="SM00116">
    <property type="entry name" value="CBS"/>
    <property type="match status" value="2"/>
</dbReference>
<comment type="caution">
    <text evidence="4">The sequence shown here is derived from an EMBL/GenBank/DDBJ whole genome shotgun (WGS) entry which is preliminary data.</text>
</comment>
<gene>
    <name evidence="4" type="ORF">ADN00_10285</name>
</gene>
<keyword evidence="4" id="KW-0418">Kinase</keyword>
<dbReference type="AlphaFoldDB" id="A0A0P6XB48"/>
<evidence type="ECO:0000313" key="4">
    <source>
        <dbReference type="EMBL" id="KPL76963.1"/>
    </source>
</evidence>
<evidence type="ECO:0000259" key="3">
    <source>
        <dbReference type="PROSITE" id="PS51371"/>
    </source>
</evidence>
<dbReference type="InterPro" id="IPR000644">
    <property type="entry name" value="CBS_dom"/>
</dbReference>
<dbReference type="STRING" id="1134406.ADN00_10285"/>
<organism evidence="4 5">
    <name type="scientific">Ornatilinea apprima</name>
    <dbReference type="NCBI Taxonomy" id="1134406"/>
    <lineage>
        <taxon>Bacteria</taxon>
        <taxon>Bacillati</taxon>
        <taxon>Chloroflexota</taxon>
        <taxon>Anaerolineae</taxon>
        <taxon>Anaerolineales</taxon>
        <taxon>Anaerolineaceae</taxon>
        <taxon>Ornatilinea</taxon>
    </lineage>
</organism>
<protein>
    <submittedName>
        <fullName evidence="4">Histidine kinase</fullName>
    </submittedName>
</protein>
<dbReference type="InterPro" id="IPR046342">
    <property type="entry name" value="CBS_dom_sf"/>
</dbReference>
<dbReference type="Gene3D" id="3.10.580.10">
    <property type="entry name" value="CBS-domain"/>
    <property type="match status" value="1"/>
</dbReference>
<sequence length="144" mass="16291">MLNTIRHILQVKGWDTWFVRPDSSVFEALKQMADREIGALLVMEGDHLVGIFSERDYARKVILKGKASKDTPVAEIMTSTVFTIHPDQTVQEAMELMTEKHVRHLPVVEGDKVIGMVSIGDVVRSIIYQQKKIISEMENKIISG</sequence>
<dbReference type="PROSITE" id="PS51371">
    <property type="entry name" value="CBS"/>
    <property type="match status" value="2"/>
</dbReference>
<dbReference type="Proteomes" id="UP000050417">
    <property type="component" value="Unassembled WGS sequence"/>
</dbReference>
<keyword evidence="4" id="KW-0808">Transferase</keyword>
<dbReference type="InterPro" id="IPR044725">
    <property type="entry name" value="CBSX3_CBS_dom"/>
</dbReference>
<dbReference type="EMBL" id="LGCL01000024">
    <property type="protein sequence ID" value="KPL76963.1"/>
    <property type="molecule type" value="Genomic_DNA"/>
</dbReference>
<evidence type="ECO:0000256" key="2">
    <source>
        <dbReference type="PROSITE-ProRule" id="PRU00703"/>
    </source>
</evidence>
<evidence type="ECO:0000313" key="5">
    <source>
        <dbReference type="Proteomes" id="UP000050417"/>
    </source>
</evidence>
<feature type="domain" description="CBS" evidence="3">
    <location>
        <begin position="77"/>
        <end position="132"/>
    </location>
</feature>
<name>A0A0P6XB48_9CHLR</name>
<accession>A0A0P6XB48</accession>
<dbReference type="PANTHER" id="PTHR43080">
    <property type="entry name" value="CBS DOMAIN-CONTAINING PROTEIN CBSX3, MITOCHONDRIAL"/>
    <property type="match status" value="1"/>
</dbReference>
<reference evidence="4 5" key="1">
    <citation type="submission" date="2015-07" db="EMBL/GenBank/DDBJ databases">
        <title>Genome sequence of Ornatilinea apprima DSM 23815.</title>
        <authorList>
            <person name="Hemp J."/>
            <person name="Ward L.M."/>
            <person name="Pace L.A."/>
            <person name="Fischer W.W."/>
        </authorList>
    </citation>
    <scope>NUCLEOTIDE SEQUENCE [LARGE SCALE GENOMIC DNA]</scope>
    <source>
        <strain evidence="4 5">P3M-1</strain>
    </source>
</reference>
<feature type="domain" description="CBS" evidence="3">
    <location>
        <begin position="10"/>
        <end position="68"/>
    </location>
</feature>
<dbReference type="GO" id="GO:0016301">
    <property type="term" value="F:kinase activity"/>
    <property type="evidence" value="ECO:0007669"/>
    <property type="project" value="UniProtKB-KW"/>
</dbReference>
<evidence type="ECO:0000256" key="1">
    <source>
        <dbReference type="ARBA" id="ARBA00023122"/>
    </source>
</evidence>
<proteinExistence type="predicted"/>